<feature type="compositionally biased region" description="Basic and acidic residues" evidence="2">
    <location>
        <begin position="3193"/>
        <end position="3208"/>
    </location>
</feature>
<accession>A0A9R1TJN8</accession>
<reference evidence="3" key="1">
    <citation type="submission" date="2015-01" db="EMBL/GenBank/DDBJ databases">
        <title>Transcriptome Assembly of Fopius arisanus.</title>
        <authorList>
            <person name="Geib S."/>
        </authorList>
    </citation>
    <scope>NUCLEOTIDE SEQUENCE</scope>
</reference>
<feature type="compositionally biased region" description="Polar residues" evidence="2">
    <location>
        <begin position="1508"/>
        <end position="1526"/>
    </location>
</feature>
<feature type="region of interest" description="Disordered" evidence="2">
    <location>
        <begin position="2405"/>
        <end position="2473"/>
    </location>
</feature>
<feature type="region of interest" description="Disordered" evidence="2">
    <location>
        <begin position="646"/>
        <end position="669"/>
    </location>
</feature>
<feature type="compositionally biased region" description="Basic and acidic residues" evidence="2">
    <location>
        <begin position="3330"/>
        <end position="3339"/>
    </location>
</feature>
<evidence type="ECO:0000313" key="3">
    <source>
        <dbReference type="EMBL" id="JAG84089.1"/>
    </source>
</evidence>
<feature type="compositionally biased region" description="Basic residues" evidence="2">
    <location>
        <begin position="2749"/>
        <end position="2758"/>
    </location>
</feature>
<feature type="compositionally biased region" description="Polar residues" evidence="2">
    <location>
        <begin position="48"/>
        <end position="58"/>
    </location>
</feature>
<feature type="region of interest" description="Disordered" evidence="2">
    <location>
        <begin position="2663"/>
        <end position="2687"/>
    </location>
</feature>
<feature type="compositionally biased region" description="Basic and acidic residues" evidence="2">
    <location>
        <begin position="2667"/>
        <end position="2682"/>
    </location>
</feature>
<feature type="compositionally biased region" description="Basic and acidic residues" evidence="2">
    <location>
        <begin position="2876"/>
        <end position="2897"/>
    </location>
</feature>
<feature type="compositionally biased region" description="Basic and acidic residues" evidence="2">
    <location>
        <begin position="1538"/>
        <end position="1550"/>
    </location>
</feature>
<proteinExistence type="predicted"/>
<feature type="compositionally biased region" description="Polar residues" evidence="2">
    <location>
        <begin position="1486"/>
        <end position="1495"/>
    </location>
</feature>
<dbReference type="OrthoDB" id="7701774at2759"/>
<feature type="region of interest" description="Disordered" evidence="2">
    <location>
        <begin position="2228"/>
        <end position="2259"/>
    </location>
</feature>
<feature type="region of interest" description="Disordered" evidence="2">
    <location>
        <begin position="2716"/>
        <end position="2788"/>
    </location>
</feature>
<dbReference type="EMBL" id="GBYB01014322">
    <property type="protein sequence ID" value="JAG84089.1"/>
    <property type="molecule type" value="Transcribed_RNA"/>
</dbReference>
<feature type="compositionally biased region" description="Basic and acidic residues" evidence="2">
    <location>
        <begin position="2459"/>
        <end position="2473"/>
    </location>
</feature>
<feature type="coiled-coil region" evidence="1">
    <location>
        <begin position="2014"/>
        <end position="2059"/>
    </location>
</feature>
<dbReference type="GeneID" id="105270741"/>
<dbReference type="KEGG" id="fas:105270741"/>
<feature type="region of interest" description="Disordered" evidence="2">
    <location>
        <begin position="1010"/>
        <end position="1074"/>
    </location>
</feature>
<feature type="compositionally biased region" description="Low complexity" evidence="2">
    <location>
        <begin position="30"/>
        <end position="45"/>
    </location>
</feature>
<feature type="compositionally biased region" description="Basic and acidic residues" evidence="2">
    <location>
        <begin position="2853"/>
        <end position="2862"/>
    </location>
</feature>
<feature type="compositionally biased region" description="Basic and acidic residues" evidence="2">
    <location>
        <begin position="1461"/>
        <end position="1475"/>
    </location>
</feature>
<accession>A0A0C9RLU6</accession>
<feature type="compositionally biased region" description="Polar residues" evidence="2">
    <location>
        <begin position="2271"/>
        <end position="2288"/>
    </location>
</feature>
<feature type="compositionally biased region" description="Polar residues" evidence="2">
    <location>
        <begin position="19"/>
        <end position="29"/>
    </location>
</feature>
<feature type="compositionally biased region" description="Basic and acidic residues" evidence="2">
    <location>
        <begin position="2716"/>
        <end position="2727"/>
    </location>
</feature>
<feature type="compositionally biased region" description="Basic residues" evidence="2">
    <location>
        <begin position="1441"/>
        <end position="1460"/>
    </location>
</feature>
<feature type="compositionally biased region" description="Polar residues" evidence="2">
    <location>
        <begin position="831"/>
        <end position="850"/>
    </location>
</feature>
<evidence type="ECO:0000313" key="5">
    <source>
        <dbReference type="RefSeq" id="XP_011310168.1"/>
    </source>
</evidence>
<feature type="region of interest" description="Disordered" evidence="2">
    <location>
        <begin position="963"/>
        <end position="987"/>
    </location>
</feature>
<keyword evidence="1" id="KW-0175">Coiled coil</keyword>
<feature type="compositionally biased region" description="Polar residues" evidence="2">
    <location>
        <begin position="2162"/>
        <end position="2175"/>
    </location>
</feature>
<feature type="region of interest" description="Disordered" evidence="2">
    <location>
        <begin position="1423"/>
        <end position="1550"/>
    </location>
</feature>
<evidence type="ECO:0000256" key="1">
    <source>
        <dbReference type="SAM" id="Coils"/>
    </source>
</evidence>
<protein>
    <submittedName>
        <fullName evidence="3 5">Uncharacterized protein</fullName>
    </submittedName>
</protein>
<feature type="compositionally biased region" description="Polar residues" evidence="2">
    <location>
        <begin position="2407"/>
        <end position="2418"/>
    </location>
</feature>
<dbReference type="RefSeq" id="XP_011310168.1">
    <property type="nucleotide sequence ID" value="XM_011311866.1"/>
</dbReference>
<accession>A0A9R1TJ86</accession>
<evidence type="ECO:0000256" key="2">
    <source>
        <dbReference type="SAM" id="MobiDB-lite"/>
    </source>
</evidence>
<feature type="region of interest" description="Disordered" evidence="2">
    <location>
        <begin position="1"/>
        <end position="126"/>
    </location>
</feature>
<gene>
    <name evidence="5 6" type="primary">LOC105270741</name>
    <name evidence="3" type="ORF">g.43408</name>
</gene>
<reference evidence="5 6" key="2">
    <citation type="submission" date="2025-04" db="UniProtKB">
        <authorList>
            <consortium name="RefSeq"/>
        </authorList>
    </citation>
    <scope>IDENTIFICATION</scope>
    <source>
        <strain evidence="5 6">USDA-PBARC FA_bdor</strain>
        <tissue evidence="5 6">Whole organism</tissue>
    </source>
</reference>
<feature type="region of interest" description="Disordered" evidence="2">
    <location>
        <begin position="1721"/>
        <end position="1746"/>
    </location>
</feature>
<feature type="compositionally biased region" description="Basic and acidic residues" evidence="2">
    <location>
        <begin position="3298"/>
        <end position="3314"/>
    </location>
</feature>
<feature type="compositionally biased region" description="Pro residues" evidence="2">
    <location>
        <begin position="107"/>
        <end position="126"/>
    </location>
</feature>
<feature type="compositionally biased region" description="Polar residues" evidence="2">
    <location>
        <begin position="963"/>
        <end position="979"/>
    </location>
</feature>
<feature type="region of interest" description="Disordered" evidence="2">
    <location>
        <begin position="3163"/>
        <end position="3339"/>
    </location>
</feature>
<feature type="region of interest" description="Disordered" evidence="2">
    <location>
        <begin position="829"/>
        <end position="945"/>
    </location>
</feature>
<keyword evidence="4" id="KW-1185">Reference proteome</keyword>
<organism evidence="3">
    <name type="scientific">Fopius arisanus</name>
    <dbReference type="NCBI Taxonomy" id="64838"/>
    <lineage>
        <taxon>Eukaryota</taxon>
        <taxon>Metazoa</taxon>
        <taxon>Ecdysozoa</taxon>
        <taxon>Arthropoda</taxon>
        <taxon>Hexapoda</taxon>
        <taxon>Insecta</taxon>
        <taxon>Pterygota</taxon>
        <taxon>Neoptera</taxon>
        <taxon>Endopterygota</taxon>
        <taxon>Hymenoptera</taxon>
        <taxon>Apocrita</taxon>
        <taxon>Ichneumonoidea</taxon>
        <taxon>Braconidae</taxon>
        <taxon>Opiinae</taxon>
        <taxon>Fopius</taxon>
    </lineage>
</organism>
<feature type="region of interest" description="Disordered" evidence="2">
    <location>
        <begin position="2853"/>
        <end position="2914"/>
    </location>
</feature>
<feature type="compositionally biased region" description="Low complexity" evidence="2">
    <location>
        <begin position="876"/>
        <end position="893"/>
    </location>
</feature>
<feature type="compositionally biased region" description="Polar residues" evidence="2">
    <location>
        <begin position="921"/>
        <end position="932"/>
    </location>
</feature>
<feature type="region of interest" description="Disordered" evidence="2">
    <location>
        <begin position="2968"/>
        <end position="3025"/>
    </location>
</feature>
<name>A0A0C9RLU6_9HYME</name>
<dbReference type="Proteomes" id="UP000694866">
    <property type="component" value="Unplaced"/>
</dbReference>
<feature type="region of interest" description="Disordered" evidence="2">
    <location>
        <begin position="2271"/>
        <end position="2295"/>
    </location>
</feature>
<feature type="compositionally biased region" description="Basic and acidic residues" evidence="2">
    <location>
        <begin position="2228"/>
        <end position="2244"/>
    </location>
</feature>
<evidence type="ECO:0000313" key="4">
    <source>
        <dbReference type="Proteomes" id="UP000694866"/>
    </source>
</evidence>
<feature type="compositionally biased region" description="Basic and acidic residues" evidence="2">
    <location>
        <begin position="3219"/>
        <end position="3278"/>
    </location>
</feature>
<feature type="region of interest" description="Disordered" evidence="2">
    <location>
        <begin position="2152"/>
        <end position="2184"/>
    </location>
</feature>
<dbReference type="RefSeq" id="XP_011310170.1">
    <property type="nucleotide sequence ID" value="XM_011311868.1"/>
</dbReference>
<sequence length="3522" mass="396118">MSYSGNMPDWHQYNPPQPGRTTTTSHTQNAPSSHHFISSISPPASDGINLSTSQQSTLKHQRNEVNYPRNYPTAAHHAGAGPTSTALSTPGAHHPLSNCPGHYGTPSRPPLLDPPSLHPPLPLPDPEIPHRTPQMAFSTPVTHSNANLTVNPNLHTGGLTSQVSPVAPLSPGRQSYPCKLPCCNPDTQMAYQHWEKYNHYQTNSTYRENLQRTSFPMENRRYVPEINLRKDCAESKEHTGTSFPGSSLEHRRSYDYKYRKEMSRNYSSGIHPTYPMQSYNFPSDCQKCPHSVKDYMRRGGTSSSINQQNQQMMKYPEQQIPQKYNGKLNYQNGNHQPAMPTTSTTNLPSPLQNSYFNTPMSRDVPREFPREYQEANAINRIQPPGNTSIMHGSYQKFHVYQQKIAMQRFSLENHLRGITRVPGYQSHPKYQEWIMRYREILRLQQNIDCQNFLQEPKIPSTSPNAPVPPINLQFDQNGCLINSSFTHGHYPGMHNSVNPAPNPEVPETSPQPPGNVMNPLDQNMYKHPDQSITMPRDESLRHLRNDVPGQYRLPDNPNDNFDSMIVDVDSIDPTRTMTSGTETMSTTTAPTADLANSREFTDKPQLDVRQFLANWDETEEEEGNGNTQEVSSNPSSVIVRNMREVNAQSHSSKVASPQETHLHNQSSNQNINMNTSPIQNVNQNEQQAALNTSPVESTPNTNIETTVMESSEVETIASDELKTIEDLTSSGAIVQCIQSDSSDIPTIHIVDHLPQDSELATIRTVYGDVTSLSIEQIASAPIEIINDNQETGETITLFGQDTGVCSKEPECPSEELEEASGVIDEVGSMELSPSSRSPVNLTTNSAANDGNRSEEMPQDGSPPRDTNENNQKTQISETTPLAPSLTTSLTTSLRKQHSFASEESHNPDDISLPDLPMSECTPISTTLNTPVHSDSEESSGPVENLSISTNPIEVVQNSPIISFTHSPLKTDPYSNLETNRLSDKRPHNSLDFDFVGSSDKDSAVIENFEIARRSSPESSLSGSKNPEEFENRSEVPLMSNPEKSDKDQEFYPSSDPLVGMNKEKKNSNEITDSSNDITQVGECSVGSLNSNPVPGTPVSRILSTDEIDTGKCPSIIDTEDFQPTDDLDKLCNISLDSSCMMPLIAEDSHDPRLSIVSIDGLKNVLPISNLDDLDSSDDEEKDHNDWVEVGSMDGCVETSGANDMIIMPNENPSIEVALRETELLSEDKQEKNTPQKAKYIRSIFDTSEDSQSTGFEEFMRRREERNVKDRLNALAEYRRDKLNILESVNIQKNSNEGEISLSKSHLDNCGVDLSIIAGKSFEEPPTEIHRNQIIRKIEPLNIDACKVIQSFRRTHKDTDVEIHVANINVEKLCNSTSEEADAIEIKINVSRHDRKNRLKCVETAGDAKKSYFAEFENGNYRPQKIFPRRRISNPESTGPKKSSKNIRRRYSGGHSYRFHRKSTEERNLERIRLEPLPKLPPLPKSFNKSETSEVSLSEGPVSSHDDSQTSTGISIPTETPNTCDSQGTEEESIFEDAEMLKSKNPSRRESLDYENFAPDFDELENMATRSSQSRLGDVSLLSSLVTPGPSHASQTTDLWSKMNFSIDPSAMDFDNFDVAPNDNHNDIPIEDRTSSTLTEDRALSRRLEECEKFRNPYSKTPGSESPEVHLNTVPIYTTKDGKIKYSPNPKYTYRVLIMEARQREGLSCDFLRDNSLSDRRMKDYHGKRLQKRKQETPNKDDRRKYWSEYNVMRSKDSLSRKRLEDSSWRTNRSNKYDRWRERPPELESDEVSIGSCKSDFNRALLGKKPDRVNSAEDFNDLPIKKSHLLPDKERGTDSLMVGSINNLSVMSQDSRTEVVSSNVKCVENRIFNGDELELFSRIVLPTPEMVDRTNCEVDKQKDTPLNDFEEIVEDKIDLCKERSGGGVPELSDEETKDPKDAIEFFKPPSTIDVEQDSQAILTDSGLESSTTYTEGCKEPKPLPMWQREIITNAEGNPVIRQCEKSSVIRSQSINLTLEENNDKKEDKIEQLEEIIVDMRDEMKDEVENEAGEIVREEIKEKSQNNEEIVVKIIESPKDGISRSENPQLPKEQKISDITSLEALFPKNHQSNFESSILKGLDLAFPSRRIVKSERQKIVEITKEDSTINEESVSKPVGIFEGHSSSFSSTRKSQVPTRRASSDEMKNFREKIPPFQSKFEFLPLNQLFCDFRRTEMTNKISEEVQDIEMRGEEKESQGKMSREIFEDSQTTEHQFEKPEVPPVNSIKSFVTSTRKTLQVDTPEMSTESEVSMFDESLSSTQFGSEYAASKPDEGSSTGVNFLSTSSQEAIDATDLKEVRKNLALCALIDKSETIEKSPVITPDDKIEAREKILIFSGRITSESEDDSNAQDGSPIRRTLEEDLRINPNEDNVLNFSGKIQSPEAPSDPHISSPCRFDLPIGTDGTSKGLNFSGKIPSPKNSEDFSPKSEHKLELTRGKNDEDKNLTFTGRIQSESPPKSPTTFDKIPKFIIKKTDCSSRSSSISQIFPSDTSAQRSFDSRAVSLHRPSSHPKIPKMIIRNVRSRPGTPTIEENAVELSFPKTNESTHQKVFEVKIKFDEKSTGNDPGPHMRKALGIIECKVPKMKIKLEDKHSKMTFENASMELSGNDSESFTNVPKLKIRKIRKSHLPQDKKNTVLLHDKPNNHSIIPMTATESSISVESSLHPSELPDKLFDKIPKLKIKKQESRKSSPSPDSSRRKRPRSPLESSTKRLKKSSNHHRSAESRDSKFSPVDLETTTNSITGLSEKIPKVIIKRASSTSEFKCELSKDGAEGIISSSRWQPEVKLERFKVLDSIAKEQGTVHLPGHILEEVTRSLKTDEHSRSSRKFKRTSSVPSRRRDESDRSSSRGRRRYSDPEKQQCCQINDSESEDLPRRVRRHFTRPLIDFSSQDESLNTRSEISSIISKLKDSPLNEKMPRLIVHAEDTTRSEFEYPSISSSDKPSKKNSQKLMTPIPTAESVIDATADTKSSEDQSVIKLESSDDSQTTIEMLPAASDTSQPESEIPTPLEGERRIANGDMARLYSSDAIPTQFELELEIVDNSSVSMEVPVPGIQSSPSKGHEEYLWNYQQQGSSPSDAPGPSFLPDIHKMESQNIQSEAKTICSSDLLVKEVLAAKETLKRYLASSKEVSSPAPRMKTAAEKKQFSAFESPRISGKEERVVSGKERSVFQKDVGTSGDVSRVEGSRSRNGERLKKDRSCSSSVRKENSMRKDGQKVSNKETMPKSSRDGTKELKRERSHSGSSESTSKRMRPPSTSGSLRREERRESSSKAEGMRTSDGGSRSHKKFNCVRSHENVNSRETRMREAMPVLVPEGGIVIEPSLRETSRSPPVITKQESSEINVESPKKIEESVSEKIREIIERETEGMTFADIVTKMAYHEKATIKHKRYCILCERWFPTTARHRRHLSGYQHRHTELTQRRTVHALFMLFTGKPCPRLLPASIVRTDCTPGEATPLQIAIQDVAISLEKGAIDKIKKLHEEDK</sequence>
<evidence type="ECO:0000313" key="6">
    <source>
        <dbReference type="RefSeq" id="XP_011310170.1"/>
    </source>
</evidence>
<feature type="compositionally biased region" description="Acidic residues" evidence="2">
    <location>
        <begin position="1527"/>
        <end position="1537"/>
    </location>
</feature>